<comment type="caution">
    <text evidence="1">The sequence shown here is derived from an EMBL/GenBank/DDBJ whole genome shotgun (WGS) entry which is preliminary data.</text>
</comment>
<dbReference type="InterPro" id="IPR008699">
    <property type="entry name" value="NDUFB8"/>
</dbReference>
<evidence type="ECO:0000313" key="1">
    <source>
        <dbReference type="EMBL" id="KAL0577128.1"/>
    </source>
</evidence>
<dbReference type="EMBL" id="JBAHYK010000176">
    <property type="protein sequence ID" value="KAL0577128.1"/>
    <property type="molecule type" value="Genomic_DNA"/>
</dbReference>
<keyword evidence="2" id="KW-1185">Reference proteome</keyword>
<organism evidence="1 2">
    <name type="scientific">Marasmius crinis-equi</name>
    <dbReference type="NCBI Taxonomy" id="585013"/>
    <lineage>
        <taxon>Eukaryota</taxon>
        <taxon>Fungi</taxon>
        <taxon>Dikarya</taxon>
        <taxon>Basidiomycota</taxon>
        <taxon>Agaricomycotina</taxon>
        <taxon>Agaricomycetes</taxon>
        <taxon>Agaricomycetidae</taxon>
        <taxon>Agaricales</taxon>
        <taxon>Marasmiineae</taxon>
        <taxon>Marasmiaceae</taxon>
        <taxon>Marasmius</taxon>
    </lineage>
</organism>
<protein>
    <submittedName>
        <fullName evidence="1">Uncharacterized protein</fullName>
    </submittedName>
</protein>
<dbReference type="Proteomes" id="UP001465976">
    <property type="component" value="Unassembled WGS sequence"/>
</dbReference>
<proteinExistence type="predicted"/>
<reference evidence="1 2" key="1">
    <citation type="submission" date="2024-02" db="EMBL/GenBank/DDBJ databases">
        <title>A draft genome for the cacao thread blight pathogen Marasmius crinis-equi.</title>
        <authorList>
            <person name="Cohen S.P."/>
            <person name="Baruah I.K."/>
            <person name="Amoako-Attah I."/>
            <person name="Bukari Y."/>
            <person name="Meinhardt L.W."/>
            <person name="Bailey B.A."/>
        </authorList>
    </citation>
    <scope>NUCLEOTIDE SEQUENCE [LARGE SCALE GENOMIC DNA]</scope>
    <source>
        <strain evidence="1 2">GH-76</strain>
    </source>
</reference>
<dbReference type="PANTHER" id="PTHR12840:SF1">
    <property type="entry name" value="NADH DEHYDROGENASE [UBIQUINONE] 1 BETA SUBCOMPLEX SUBUNIT 8, MITOCHONDRIAL"/>
    <property type="match status" value="1"/>
</dbReference>
<dbReference type="PANTHER" id="PTHR12840">
    <property type="entry name" value="NADH-UBIQUINONE OXIDOREDUCTASE ASHI SUBUNIT"/>
    <property type="match status" value="1"/>
</dbReference>
<evidence type="ECO:0000313" key="2">
    <source>
        <dbReference type="Proteomes" id="UP001465976"/>
    </source>
</evidence>
<accession>A0ABR3FP62</accession>
<name>A0ABR3FP62_9AGAR</name>
<dbReference type="Pfam" id="PF05821">
    <property type="entry name" value="NDUF_B8"/>
    <property type="match status" value="1"/>
</dbReference>
<sequence>MHSSILRTARRSLLTARPRSHRYISESAAKIDAAFVEPQAEEPEEPTILTEYPDVPAINRQYLPPKGWQDNQMRRNYGDPLHEQEELHSMWSPDIPTIDPNLALKRFAMAFLGFAGAFMLIKEVGTPEPHFVRRTYPYGGLVKELGGTEENKARVEEEASSEE</sequence>
<gene>
    <name evidence="1" type="ORF">V5O48_004842</name>
</gene>